<proteinExistence type="inferred from homology"/>
<feature type="compositionally biased region" description="Basic and acidic residues" evidence="9">
    <location>
        <begin position="1100"/>
        <end position="1118"/>
    </location>
</feature>
<dbReference type="EMBL" id="CANTUO010000003">
    <property type="protein sequence ID" value="CAI5758698.1"/>
    <property type="molecule type" value="Genomic_DNA"/>
</dbReference>
<dbReference type="Proteomes" id="UP001152885">
    <property type="component" value="Unassembled WGS sequence"/>
</dbReference>
<dbReference type="InterPro" id="IPR025977">
    <property type="entry name" value="Cnd3_C"/>
</dbReference>
<evidence type="ECO:0000256" key="1">
    <source>
        <dbReference type="ARBA" id="ARBA00004286"/>
    </source>
</evidence>
<dbReference type="AlphaFoldDB" id="A0A9W4XDV0"/>
<feature type="compositionally biased region" description="Acidic residues" evidence="9">
    <location>
        <begin position="1086"/>
        <end position="1099"/>
    </location>
</feature>
<feature type="compositionally biased region" description="Basic and acidic residues" evidence="9">
    <location>
        <begin position="101"/>
        <end position="113"/>
    </location>
</feature>
<dbReference type="InterPro" id="IPR016024">
    <property type="entry name" value="ARM-type_fold"/>
</dbReference>
<dbReference type="Pfam" id="PF12719">
    <property type="entry name" value="Cnd3"/>
    <property type="match status" value="1"/>
</dbReference>
<evidence type="ECO:0000259" key="10">
    <source>
        <dbReference type="Pfam" id="PF12719"/>
    </source>
</evidence>
<evidence type="ECO:0000256" key="9">
    <source>
        <dbReference type="SAM" id="MobiDB-lite"/>
    </source>
</evidence>
<name>A0A9W4XDV0_9ASCO</name>
<evidence type="ECO:0000256" key="7">
    <source>
        <dbReference type="ARBA" id="ARBA00023306"/>
    </source>
</evidence>
<comment type="caution">
    <text evidence="11">The sequence shown here is derived from an EMBL/GenBank/DDBJ whole genome shotgun (WGS) entry which is preliminary data.</text>
</comment>
<gene>
    <name evidence="11" type="ORF">CANVERA_P3210</name>
</gene>
<keyword evidence="3" id="KW-0158">Chromosome</keyword>
<dbReference type="InterPro" id="IPR011989">
    <property type="entry name" value="ARM-like"/>
</dbReference>
<dbReference type="SUPFAM" id="SSF48371">
    <property type="entry name" value="ARM repeat"/>
    <property type="match status" value="1"/>
</dbReference>
<dbReference type="GO" id="GO:0007076">
    <property type="term" value="P:mitotic chromosome condensation"/>
    <property type="evidence" value="ECO:0007669"/>
    <property type="project" value="InterPro"/>
</dbReference>
<reference evidence="11" key="1">
    <citation type="submission" date="2022-12" db="EMBL/GenBank/DDBJ databases">
        <authorList>
            <person name="Brejova B."/>
        </authorList>
    </citation>
    <scope>NUCLEOTIDE SEQUENCE</scope>
</reference>
<keyword evidence="5" id="KW-0498">Mitosis</keyword>
<feature type="region of interest" description="Disordered" evidence="9">
    <location>
        <begin position="1059"/>
        <end position="1152"/>
    </location>
</feature>
<comment type="subcellular location">
    <subcellularLocation>
        <location evidence="1">Chromosome</location>
    </subcellularLocation>
</comment>
<evidence type="ECO:0000256" key="8">
    <source>
        <dbReference type="SAM" id="Coils"/>
    </source>
</evidence>
<feature type="region of interest" description="Disordered" evidence="9">
    <location>
        <begin position="101"/>
        <end position="123"/>
    </location>
</feature>
<dbReference type="InterPro" id="IPR027165">
    <property type="entry name" value="CND3"/>
</dbReference>
<evidence type="ECO:0000256" key="6">
    <source>
        <dbReference type="ARBA" id="ARBA00023067"/>
    </source>
</evidence>
<organism evidence="11 12">
    <name type="scientific">Candida verbasci</name>
    <dbReference type="NCBI Taxonomy" id="1227364"/>
    <lineage>
        <taxon>Eukaryota</taxon>
        <taxon>Fungi</taxon>
        <taxon>Dikarya</taxon>
        <taxon>Ascomycota</taxon>
        <taxon>Saccharomycotina</taxon>
        <taxon>Pichiomycetes</taxon>
        <taxon>Debaryomycetaceae</taxon>
        <taxon>Candida/Lodderomyces clade</taxon>
        <taxon>Candida</taxon>
    </lineage>
</organism>
<dbReference type="GO" id="GO:0000793">
    <property type="term" value="C:condensed chromosome"/>
    <property type="evidence" value="ECO:0007669"/>
    <property type="project" value="TreeGrafter"/>
</dbReference>
<keyword evidence="7" id="KW-0131">Cell cycle</keyword>
<feature type="compositionally biased region" description="Acidic residues" evidence="9">
    <location>
        <begin position="114"/>
        <end position="123"/>
    </location>
</feature>
<keyword evidence="6" id="KW-0226">DNA condensation</keyword>
<evidence type="ECO:0000256" key="3">
    <source>
        <dbReference type="ARBA" id="ARBA00022454"/>
    </source>
</evidence>
<feature type="coiled-coil region" evidence="8">
    <location>
        <begin position="511"/>
        <end position="573"/>
    </location>
</feature>
<dbReference type="PANTHER" id="PTHR14418">
    <property type="entry name" value="CONDENSIN COMPLEX SUBUNIT 3-RELATED"/>
    <property type="match status" value="1"/>
</dbReference>
<feature type="domain" description="Nuclear condensin complex subunit 3 C-terminal" evidence="10">
    <location>
        <begin position="694"/>
        <end position="988"/>
    </location>
</feature>
<feature type="compositionally biased region" description="Polar residues" evidence="9">
    <location>
        <begin position="1119"/>
        <end position="1135"/>
    </location>
</feature>
<comment type="similarity">
    <text evidence="2">Belongs to the CND3 (condensin subunit 3) family.</text>
</comment>
<dbReference type="GO" id="GO:0000796">
    <property type="term" value="C:condensin complex"/>
    <property type="evidence" value="ECO:0007669"/>
    <property type="project" value="InterPro"/>
</dbReference>
<accession>A0A9W4XDV0</accession>
<evidence type="ECO:0000313" key="12">
    <source>
        <dbReference type="Proteomes" id="UP001152885"/>
    </source>
</evidence>
<dbReference type="PANTHER" id="PTHR14418:SF5">
    <property type="entry name" value="CONDENSIN COMPLEX SUBUNIT 3"/>
    <property type="match status" value="1"/>
</dbReference>
<evidence type="ECO:0000256" key="4">
    <source>
        <dbReference type="ARBA" id="ARBA00022618"/>
    </source>
</evidence>
<dbReference type="OrthoDB" id="27187at2759"/>
<sequence>MNRPPKPTLASIKQFTSSDQIKIAMTHVFQDSQTGISGHRKLVIVMKHIFYKSADINQLEYFIMCFTKMLNRMLLLKKGDIYGDRIAKFISVFIRSLNQDEQERNNGKEKKGEQDDDDDSEEELESPVTKFVESLINHLLRGIGSKDKSIRYRVVQLLSFMIDFISEIHEHIVHLLYNSLEERLQDKEFFIRIVATVAISKFQTYELKIENMGQVKDLSQQLQQKLITLTRYDENADVRRAAYLNLKKTTTTLPYILERAKDLNSINRRLIYSRICRELNGIEHQNYNEYREYLLKWGLNDRDDSVLSAATKLLCTNWYDLVNKNISEFVELLTPRESLVAEKAIQTFFKTRPEIIETIKIDKQFWQELTVDKAFLMRTFYYHCNENRLYDIIDSNFPDATDLSQILEEYLKLRINVLQENEELVKDWEAHKHDIEKIEDRIYFLENEMIGLKFEGDDLERKAAGCQKSIDRAEIVIEVVTKRLKQLDTGKGKLLDLLNDDTRFIFESIQNKSAEDMKKALNNTKTNMKEIKESQEKIISTFQLIKEQFVAYEAEFEEIKENKLRELEKFKQDDKHDYVQFEDQINDLEYIILQLLSVSIEFDFSDEIGRRKILQLIRTTLTEDKLPATLISTALKVLKKISINEKDFVAMSVEIITDIRDSADDDVFHSAQNTFDDEEQATSEKEFPDDLYIRCLIVTQHVLELVEENLDQHLSLSSIYTGIVNYSLTKNDNKALHILGLKCLGLYALIDKNIAKDAVVSFIKFIRTSNDEIKIIGIKSIIDILSIHGISILSKEEKFKYSRLFYKALTSRSPEIQCVVAEGLCKLFLADIFNSEEISDDQDFQSEKYLFEALILIYFHPSIEENEELKQILAFCIPVYSYSKSNHQSRLASVSGDVIYQLFDEENTFITYHNDEEKEEFLEKLSNISPTNVISQLIDWCNPQNLVEPDLKSTSHYWQLVYLLEAFEQDSTKIVKKAILNSLPKFFISEQLGSKLLTSLKDSLLDTKKILDESREETFQLDVKTKRCLDSFIEIIEQKLKSAIENEDKSNTNSILHDISSVDHSNTSNTSNNAINQEKSDRSESEKDDDDVDMEDNETEKESREHTPTPKGNSKEETPFTNVSPDQSCKNSSRTEVSKIQPPSLDDIDKFLDEEDRVEYDIPMVDD</sequence>
<dbReference type="Gene3D" id="1.25.10.10">
    <property type="entry name" value="Leucine-rich Repeat Variant"/>
    <property type="match status" value="1"/>
</dbReference>
<dbReference type="GO" id="GO:0051301">
    <property type="term" value="P:cell division"/>
    <property type="evidence" value="ECO:0007669"/>
    <property type="project" value="UniProtKB-KW"/>
</dbReference>
<protein>
    <recommendedName>
        <fullName evidence="10">Nuclear condensin complex subunit 3 C-terminal domain-containing protein</fullName>
    </recommendedName>
</protein>
<evidence type="ECO:0000256" key="5">
    <source>
        <dbReference type="ARBA" id="ARBA00022776"/>
    </source>
</evidence>
<keyword evidence="12" id="KW-1185">Reference proteome</keyword>
<evidence type="ECO:0000313" key="11">
    <source>
        <dbReference type="EMBL" id="CAI5758698.1"/>
    </source>
</evidence>
<keyword evidence="4" id="KW-0132">Cell division</keyword>
<keyword evidence="8" id="KW-0175">Coiled coil</keyword>
<evidence type="ECO:0000256" key="2">
    <source>
        <dbReference type="ARBA" id="ARBA00006533"/>
    </source>
</evidence>